<dbReference type="InterPro" id="IPR012347">
    <property type="entry name" value="Ferritin-like"/>
</dbReference>
<accession>A0ABV8B3H0</accession>
<reference evidence="2" key="1">
    <citation type="journal article" date="2019" name="Int. J. Syst. Evol. Microbiol.">
        <title>The Global Catalogue of Microorganisms (GCM) 10K type strain sequencing project: providing services to taxonomists for standard genome sequencing and annotation.</title>
        <authorList>
            <consortium name="The Broad Institute Genomics Platform"/>
            <consortium name="The Broad Institute Genome Sequencing Center for Infectious Disease"/>
            <person name="Wu L."/>
            <person name="Ma J."/>
        </authorList>
    </citation>
    <scope>NUCLEOTIDE SEQUENCE [LARGE SCALE GENOMIC DNA]</scope>
    <source>
        <strain evidence="2">CCUG 61889</strain>
    </source>
</reference>
<dbReference type="Gene3D" id="1.20.1260.10">
    <property type="match status" value="1"/>
</dbReference>
<protein>
    <submittedName>
        <fullName evidence="1">DUF3231 family protein</fullName>
    </submittedName>
</protein>
<dbReference type="Proteomes" id="UP001595752">
    <property type="component" value="Unassembled WGS sequence"/>
</dbReference>
<sequence>MPLGAKLTDDEIANGVSLKMATAIVNCATGQAQAIRNDLGNIWVEFQIEMLTFGTTLKTLMRKRGWLRVPPYYNPSGAPGR</sequence>
<organism evidence="1 2">
    <name type="scientific">Bacillus songklensis</name>
    <dbReference type="NCBI Taxonomy" id="1069116"/>
    <lineage>
        <taxon>Bacteria</taxon>
        <taxon>Bacillati</taxon>
        <taxon>Bacillota</taxon>
        <taxon>Bacilli</taxon>
        <taxon>Bacillales</taxon>
        <taxon>Bacillaceae</taxon>
        <taxon>Bacillus</taxon>
    </lineage>
</organism>
<evidence type="ECO:0000313" key="2">
    <source>
        <dbReference type="Proteomes" id="UP001595752"/>
    </source>
</evidence>
<comment type="caution">
    <text evidence="1">The sequence shown here is derived from an EMBL/GenBank/DDBJ whole genome shotgun (WGS) entry which is preliminary data.</text>
</comment>
<evidence type="ECO:0000313" key="1">
    <source>
        <dbReference type="EMBL" id="MFC3883815.1"/>
    </source>
</evidence>
<proteinExistence type="predicted"/>
<keyword evidence="2" id="KW-1185">Reference proteome</keyword>
<dbReference type="EMBL" id="JBHRZT010000043">
    <property type="protein sequence ID" value="MFC3883815.1"/>
    <property type="molecule type" value="Genomic_DNA"/>
</dbReference>
<dbReference type="InterPro" id="IPR021617">
    <property type="entry name" value="DUF3231"/>
</dbReference>
<gene>
    <name evidence="1" type="ORF">ACFOU2_09995</name>
</gene>
<dbReference type="Pfam" id="PF11553">
    <property type="entry name" value="DUF3231"/>
    <property type="match status" value="1"/>
</dbReference>
<name>A0ABV8B3H0_9BACI</name>
<dbReference type="RefSeq" id="WP_377914894.1">
    <property type="nucleotide sequence ID" value="NZ_JBHRZT010000043.1"/>
</dbReference>